<sequence length="193" mass="20006">MSTAIDVELAHLPEILAAPISAALTTMRGDAPGLSVAETATAPIVLVVGLLPQHLEDEAFLDADPSEWWDPIETTLVSAFESLQTTSLMAEHGGGRVVLVADDAGICGTANRSVQSALGGAAIAMTKSLAREFSPRGVAVNAAAVQSDLLYGPGAETYRTQVGQLVAFLADGELTHLTGQIVPCNNSTIRTRV</sequence>
<dbReference type="InterPro" id="IPR036291">
    <property type="entry name" value="NAD(P)-bd_dom_sf"/>
</dbReference>
<dbReference type="InterPro" id="IPR002347">
    <property type="entry name" value="SDR_fam"/>
</dbReference>
<dbReference type="EMBL" id="JARXVE010000003">
    <property type="protein sequence ID" value="MDH6195420.1"/>
    <property type="molecule type" value="Genomic_DNA"/>
</dbReference>
<dbReference type="Pfam" id="PF00106">
    <property type="entry name" value="adh_short"/>
    <property type="match status" value="1"/>
</dbReference>
<dbReference type="Proteomes" id="UP001160130">
    <property type="component" value="Unassembled WGS sequence"/>
</dbReference>
<accession>A0ABT6KXK2</accession>
<reference evidence="1 2" key="1">
    <citation type="submission" date="2023-04" db="EMBL/GenBank/DDBJ databases">
        <title>Forest soil microbial communities from Buena Vista Peninsula, Colon Province, Panama.</title>
        <authorList>
            <person name="Bouskill N."/>
        </authorList>
    </citation>
    <scope>NUCLEOTIDE SEQUENCE [LARGE SCALE GENOMIC DNA]</scope>
    <source>
        <strain evidence="1 2">AC80</strain>
    </source>
</reference>
<evidence type="ECO:0000313" key="1">
    <source>
        <dbReference type="EMBL" id="MDH6195420.1"/>
    </source>
</evidence>
<proteinExistence type="predicted"/>
<gene>
    <name evidence="1" type="ORF">M2272_002060</name>
</gene>
<dbReference type="Gene3D" id="3.40.50.720">
    <property type="entry name" value="NAD(P)-binding Rossmann-like Domain"/>
    <property type="match status" value="1"/>
</dbReference>
<keyword evidence="2" id="KW-1185">Reference proteome</keyword>
<protein>
    <submittedName>
        <fullName evidence="1">NAD(P)-dependent dehydrogenase (Short-subunit alcohol dehydrogenase family)</fullName>
    </submittedName>
</protein>
<dbReference type="SUPFAM" id="SSF51735">
    <property type="entry name" value="NAD(P)-binding Rossmann-fold domains"/>
    <property type="match status" value="1"/>
</dbReference>
<comment type="caution">
    <text evidence="1">The sequence shown here is derived from an EMBL/GenBank/DDBJ whole genome shotgun (WGS) entry which is preliminary data.</text>
</comment>
<name>A0ABT6KXK2_9MYCO</name>
<evidence type="ECO:0000313" key="2">
    <source>
        <dbReference type="Proteomes" id="UP001160130"/>
    </source>
</evidence>
<organism evidence="1 2">
    <name type="scientific">Mycolicibacterium frederiksbergense</name>
    <dbReference type="NCBI Taxonomy" id="117567"/>
    <lineage>
        <taxon>Bacteria</taxon>
        <taxon>Bacillati</taxon>
        <taxon>Actinomycetota</taxon>
        <taxon>Actinomycetes</taxon>
        <taxon>Mycobacteriales</taxon>
        <taxon>Mycobacteriaceae</taxon>
        <taxon>Mycolicibacterium</taxon>
    </lineage>
</organism>
<dbReference type="RefSeq" id="WP_280832080.1">
    <property type="nucleotide sequence ID" value="NZ_JARXVE010000003.1"/>
</dbReference>